<dbReference type="AlphaFoldDB" id="K2F6J1"/>
<reference evidence="1" key="1">
    <citation type="journal article" date="2012" name="Science">
        <title>Fermentation, hydrogen, and sulfur metabolism in multiple uncultivated bacterial phyla.</title>
        <authorList>
            <person name="Wrighton K.C."/>
            <person name="Thomas B.C."/>
            <person name="Sharon I."/>
            <person name="Miller C.S."/>
            <person name="Castelle C.J."/>
            <person name="VerBerkmoes N.C."/>
            <person name="Wilkins M.J."/>
            <person name="Hettich R.L."/>
            <person name="Lipton M.S."/>
            <person name="Williams K.H."/>
            <person name="Long P.E."/>
            <person name="Banfield J.F."/>
        </authorList>
    </citation>
    <scope>NUCLEOTIDE SEQUENCE [LARGE SCALE GENOMIC DNA]</scope>
</reference>
<name>K2F6J1_9BACT</name>
<accession>K2F6J1</accession>
<proteinExistence type="predicted"/>
<comment type="caution">
    <text evidence="1">The sequence shown here is derived from an EMBL/GenBank/DDBJ whole genome shotgun (WGS) entry which is preliminary data.</text>
</comment>
<dbReference type="EMBL" id="AMFJ01000708">
    <property type="protein sequence ID" value="EKE26691.1"/>
    <property type="molecule type" value="Genomic_DNA"/>
</dbReference>
<sequence length="193" mass="22876">MFLPIHIKNSNWKQVLFYDWASKTNCLIWSMKSFFLSLIAKDKKVDIEAALPYEIVMLWPSEETSSAIMDIKTEIYGILWHEIKLPISCVWFGDLFKLEQELPENKDEDLLILLEKCLEEELFKEENSTKDGLKRVAVSSWWMYGKFSSEDLKCFDTEKLLEDNFESSNFRLNKSQIRESNRLLWIPKQGVKF</sequence>
<gene>
    <name evidence="1" type="ORF">ACD_4C00192G0004</name>
</gene>
<protein>
    <submittedName>
        <fullName evidence="1">Uncharacterized protein</fullName>
    </submittedName>
</protein>
<organism evidence="1">
    <name type="scientific">uncultured bacterium</name>
    <name type="common">gcode 4</name>
    <dbReference type="NCBI Taxonomy" id="1234023"/>
    <lineage>
        <taxon>Bacteria</taxon>
        <taxon>environmental samples</taxon>
    </lineage>
</organism>
<evidence type="ECO:0000313" key="1">
    <source>
        <dbReference type="EMBL" id="EKE26691.1"/>
    </source>
</evidence>